<evidence type="ECO:0000313" key="1">
    <source>
        <dbReference type="EMBL" id="EXJ86562.1"/>
    </source>
</evidence>
<dbReference type="InterPro" id="IPR050546">
    <property type="entry name" value="Glycosyl_Hydrlase_16"/>
</dbReference>
<protein>
    <submittedName>
        <fullName evidence="1">Uncharacterized protein</fullName>
    </submittedName>
</protein>
<dbReference type="InterPro" id="IPR013320">
    <property type="entry name" value="ConA-like_dom_sf"/>
</dbReference>
<dbReference type="Proteomes" id="UP000019478">
    <property type="component" value="Unassembled WGS sequence"/>
</dbReference>
<comment type="caution">
    <text evidence="1">The sequence shown here is derived from an EMBL/GenBank/DDBJ whole genome shotgun (WGS) entry which is preliminary data.</text>
</comment>
<dbReference type="Gene3D" id="2.60.120.200">
    <property type="match status" value="1"/>
</dbReference>
<organism evidence="1 2">
    <name type="scientific">Capronia epimyces CBS 606.96</name>
    <dbReference type="NCBI Taxonomy" id="1182542"/>
    <lineage>
        <taxon>Eukaryota</taxon>
        <taxon>Fungi</taxon>
        <taxon>Dikarya</taxon>
        <taxon>Ascomycota</taxon>
        <taxon>Pezizomycotina</taxon>
        <taxon>Eurotiomycetes</taxon>
        <taxon>Chaetothyriomycetidae</taxon>
        <taxon>Chaetothyriales</taxon>
        <taxon>Herpotrichiellaceae</taxon>
        <taxon>Capronia</taxon>
    </lineage>
</organism>
<dbReference type="SUPFAM" id="SSF49899">
    <property type="entry name" value="Concanavalin A-like lectins/glucanases"/>
    <property type="match status" value="1"/>
</dbReference>
<dbReference type="eggNOG" id="ENOG502SKUZ">
    <property type="taxonomic scope" value="Eukaryota"/>
</dbReference>
<dbReference type="PANTHER" id="PTHR10963:SF53">
    <property type="entry name" value="GH16 DOMAIN-CONTAINING PROTEIN"/>
    <property type="match status" value="1"/>
</dbReference>
<dbReference type="RefSeq" id="XP_007731841.1">
    <property type="nucleotide sequence ID" value="XM_007733651.1"/>
</dbReference>
<keyword evidence="2" id="KW-1185">Reference proteome</keyword>
<dbReference type="OrthoDB" id="192832at2759"/>
<dbReference type="GeneID" id="19167641"/>
<proteinExistence type="predicted"/>
<dbReference type="PANTHER" id="PTHR10963">
    <property type="entry name" value="GLYCOSYL HYDROLASE-RELATED"/>
    <property type="match status" value="1"/>
</dbReference>
<dbReference type="Pfam" id="PF26113">
    <property type="entry name" value="GH16_XgeA"/>
    <property type="match status" value="1"/>
</dbReference>
<dbReference type="HOGENOM" id="CLU_054797_0_0_1"/>
<dbReference type="STRING" id="1182542.W9Y173"/>
<name>W9Y173_9EURO</name>
<dbReference type="AlphaFoldDB" id="W9Y173"/>
<reference evidence="1 2" key="1">
    <citation type="submission" date="2013-03" db="EMBL/GenBank/DDBJ databases">
        <title>The Genome Sequence of Capronia epimyces CBS 606.96.</title>
        <authorList>
            <consortium name="The Broad Institute Genomics Platform"/>
            <person name="Cuomo C."/>
            <person name="de Hoog S."/>
            <person name="Gorbushina A."/>
            <person name="Walker B."/>
            <person name="Young S.K."/>
            <person name="Zeng Q."/>
            <person name="Gargeya S."/>
            <person name="Fitzgerald M."/>
            <person name="Haas B."/>
            <person name="Abouelleil A."/>
            <person name="Allen A.W."/>
            <person name="Alvarado L."/>
            <person name="Arachchi H.M."/>
            <person name="Berlin A.M."/>
            <person name="Chapman S.B."/>
            <person name="Gainer-Dewar J."/>
            <person name="Goldberg J."/>
            <person name="Griggs A."/>
            <person name="Gujja S."/>
            <person name="Hansen M."/>
            <person name="Howarth C."/>
            <person name="Imamovic A."/>
            <person name="Ireland A."/>
            <person name="Larimer J."/>
            <person name="McCowan C."/>
            <person name="Murphy C."/>
            <person name="Pearson M."/>
            <person name="Poon T.W."/>
            <person name="Priest M."/>
            <person name="Roberts A."/>
            <person name="Saif S."/>
            <person name="Shea T."/>
            <person name="Sisk P."/>
            <person name="Sykes S."/>
            <person name="Wortman J."/>
            <person name="Nusbaum C."/>
            <person name="Birren B."/>
        </authorList>
    </citation>
    <scope>NUCLEOTIDE SEQUENCE [LARGE SCALE GENOMIC DNA]</scope>
    <source>
        <strain evidence="1 2">CBS 606.96</strain>
    </source>
</reference>
<evidence type="ECO:0000313" key="2">
    <source>
        <dbReference type="Proteomes" id="UP000019478"/>
    </source>
</evidence>
<sequence length="220" mass="25079">MCSTPNHLLVLRAISQPRQPDPAKKYTSARLVSRQRLGRSRGSLVATLTLPCGPGLWPAFWLLPAEPFSWPTDGEVDIAETWNSTYVNHSCLHWGHYVPQDLNKHRVCESVLPGLQQRRPVRFEFAWQQDENENGTGRLLWWIDGRAVMKNTIPQGIRRLADFTVILNIAMAGQVCQGQEPPEGAYDFVVHDLKMQDTPDGGWGRFDSDWSWVKEGEVRF</sequence>
<gene>
    <name evidence="1" type="ORF">A1O3_03515</name>
</gene>
<accession>W9Y173</accession>
<dbReference type="EMBL" id="AMGY01000003">
    <property type="protein sequence ID" value="EXJ86562.1"/>
    <property type="molecule type" value="Genomic_DNA"/>
</dbReference>